<evidence type="ECO:0000313" key="2">
    <source>
        <dbReference type="Proteomes" id="UP000298284"/>
    </source>
</evidence>
<comment type="caution">
    <text evidence="1">The sequence shown here is derived from an EMBL/GenBank/DDBJ whole genome shotgun (WGS) entry which is preliminary data.</text>
</comment>
<dbReference type="Pfam" id="PF19383">
    <property type="entry name" value="DUF5958"/>
    <property type="match status" value="1"/>
</dbReference>
<reference evidence="1 2" key="1">
    <citation type="submission" date="2019-04" db="EMBL/GenBank/DDBJ databases">
        <authorList>
            <person name="Feng G."/>
            <person name="Zhang J."/>
            <person name="Zhu H."/>
        </authorList>
    </citation>
    <scope>NUCLEOTIDE SEQUENCE [LARGE SCALE GENOMIC DNA]</scope>
    <source>
        <strain evidence="1 2">JCM 19491</strain>
    </source>
</reference>
<dbReference type="AlphaFoldDB" id="A0A4Z0MTE6"/>
<dbReference type="EMBL" id="SRKZ01000001">
    <property type="protein sequence ID" value="TGD82517.1"/>
    <property type="molecule type" value="Genomic_DNA"/>
</dbReference>
<evidence type="ECO:0000313" key="1">
    <source>
        <dbReference type="EMBL" id="TGD82517.1"/>
    </source>
</evidence>
<accession>A0A4Z0MTE6</accession>
<dbReference type="OrthoDB" id="7060026at2"/>
<organism evidence="1 2">
    <name type="scientific">Hymenobacter wooponensis</name>
    <dbReference type="NCBI Taxonomy" id="1525360"/>
    <lineage>
        <taxon>Bacteria</taxon>
        <taxon>Pseudomonadati</taxon>
        <taxon>Bacteroidota</taxon>
        <taxon>Cytophagia</taxon>
        <taxon>Cytophagales</taxon>
        <taxon>Hymenobacteraceae</taxon>
        <taxon>Hymenobacter</taxon>
    </lineage>
</organism>
<gene>
    <name evidence="1" type="ORF">EU557_01645</name>
</gene>
<dbReference type="RefSeq" id="WP_135528679.1">
    <property type="nucleotide sequence ID" value="NZ_SRKZ01000001.1"/>
</dbReference>
<dbReference type="Proteomes" id="UP000298284">
    <property type="component" value="Unassembled WGS sequence"/>
</dbReference>
<name>A0A4Z0MTE6_9BACT</name>
<keyword evidence="2" id="KW-1185">Reference proteome</keyword>
<sequence length="138" mass="15475">MNSLTPNAIINYTVQQQLSTTWAHQWFIGLSVEEQKSTLVLLDLFVQQSHPTPTMVHMALAAQPSTPFTTPLALLKAHPLKVALTKILTLPTPEYPNAFKALLAVFSIADTYRRTYLCQGQCTHDWHNLPPLLPQTVQ</sequence>
<proteinExistence type="predicted"/>
<protein>
    <submittedName>
        <fullName evidence="1">Uncharacterized protein</fullName>
    </submittedName>
</protein>
<dbReference type="InterPro" id="IPR046002">
    <property type="entry name" value="DUF5958"/>
</dbReference>